<evidence type="ECO:0000313" key="9">
    <source>
        <dbReference type="EMBL" id="SFM67748.1"/>
    </source>
</evidence>
<keyword evidence="6 7" id="KW-0413">Isomerase</keyword>
<dbReference type="GO" id="GO:0050821">
    <property type="term" value="P:protein stabilization"/>
    <property type="evidence" value="ECO:0007669"/>
    <property type="project" value="InterPro"/>
</dbReference>
<dbReference type="PROSITE" id="PS01096">
    <property type="entry name" value="PPIC_PPIASE_1"/>
    <property type="match status" value="1"/>
</dbReference>
<dbReference type="EC" id="5.2.1.8" evidence="7"/>
<accession>A0A1I4ST84</accession>
<dbReference type="GO" id="GO:0043165">
    <property type="term" value="P:Gram-negative-bacterium-type cell outer membrane assembly"/>
    <property type="evidence" value="ECO:0007669"/>
    <property type="project" value="InterPro"/>
</dbReference>
<evidence type="ECO:0000313" key="10">
    <source>
        <dbReference type="Proteomes" id="UP000199556"/>
    </source>
</evidence>
<dbReference type="SUPFAM" id="SSF109998">
    <property type="entry name" value="Triger factor/SurA peptide-binding domain-like"/>
    <property type="match status" value="1"/>
</dbReference>
<sequence length="441" mass="50206" precursor="true">MKTATSLLLLCLIWGTVAAATDTARPLDRIVAVAEEEVITQRQLLARVHTVQRQLEAREGQAPPQETLMRPVLERLVMERLQLQEAERMGIRVDDIRLNNAMEDIARENGLSLAAFRERLVADGIDFADFREQIRNEMTLSLLHQRRVDSRIHVSEQEIDQFLASESGRIDAGVEYHLRHLLVSTPEDAGPEEIEQARRRAEALRKEAASGADFTRLALQSSEGRFALEGGDLGWRAAGEVPTLFARHVVVMREGEVSPVIRSASGFHIVQLVDRRGGEDTQVRQTHVSHILITPNEIVTDEEARQRLISLRERLENGADFAELARAHSDDRGSALEGGDLGWVNPGEMVPRFEEVMNETPPGQVSRPFSTRFGWHILKVHDRRSHDSSRERMRALARRMIHERKREEQLELWLRRLRDESHVEYRLEPEDGQTRTAAEGT</sequence>
<evidence type="ECO:0000256" key="5">
    <source>
        <dbReference type="ARBA" id="ARBA00023186"/>
    </source>
</evidence>
<keyword evidence="1 7" id="KW-0732">Signal</keyword>
<dbReference type="InterPro" id="IPR050280">
    <property type="entry name" value="OMP_Chaperone_SurA"/>
</dbReference>
<dbReference type="AlphaFoldDB" id="A0A1I4ST84"/>
<comment type="domain">
    <text evidence="7">The PPIase activity resides only in the second parvulin domain. The N-terminal region and the C-terminal tail are necessary and sufficient for the chaperone activity of SurA. The PPIase activity is dispensable for SurA to function as a chaperone. The N-terminal region and the C-terminal tail are also required for porin recognition.</text>
</comment>
<evidence type="ECO:0000256" key="1">
    <source>
        <dbReference type="ARBA" id="ARBA00022729"/>
    </source>
</evidence>
<keyword evidence="4 7" id="KW-0697">Rotamase</keyword>
<proteinExistence type="inferred from homology"/>
<comment type="subcellular location">
    <subcellularLocation>
        <location evidence="7">Periplasm</location>
    </subcellularLocation>
    <text evidence="7">Is capable of associating with the outer membrane.</text>
</comment>
<dbReference type="InterPro" id="IPR015391">
    <property type="entry name" value="SurA_N"/>
</dbReference>
<evidence type="ECO:0000256" key="4">
    <source>
        <dbReference type="ARBA" id="ARBA00023110"/>
    </source>
</evidence>
<dbReference type="STRING" id="195064.SAMN05421721_1226"/>
<dbReference type="PANTHER" id="PTHR47637:SF1">
    <property type="entry name" value="CHAPERONE SURA"/>
    <property type="match status" value="1"/>
</dbReference>
<feature type="chain" id="PRO_5011802918" description="Chaperone SurA" evidence="7">
    <location>
        <begin position="20"/>
        <end position="441"/>
    </location>
</feature>
<keyword evidence="10" id="KW-1185">Reference proteome</keyword>
<reference evidence="9 10" key="1">
    <citation type="submission" date="2016-10" db="EMBL/GenBank/DDBJ databases">
        <authorList>
            <person name="de Groot N.N."/>
        </authorList>
    </citation>
    <scope>NUCLEOTIDE SEQUENCE [LARGE SCALE GENOMIC DNA]</scope>
    <source>
        <strain evidence="9 10">DSM 4180</strain>
    </source>
</reference>
<dbReference type="GO" id="GO:0051082">
    <property type="term" value="F:unfolded protein binding"/>
    <property type="evidence" value="ECO:0007669"/>
    <property type="project" value="UniProtKB-UniRule"/>
</dbReference>
<dbReference type="RefSeq" id="WP_090487432.1">
    <property type="nucleotide sequence ID" value="NZ_FOUO01000022.1"/>
</dbReference>
<name>A0A1I4ST84_ECTMO</name>
<dbReference type="PROSITE" id="PS50198">
    <property type="entry name" value="PPIC_PPIASE_2"/>
    <property type="match status" value="2"/>
</dbReference>
<protein>
    <recommendedName>
        <fullName evidence="7">Chaperone SurA</fullName>
    </recommendedName>
    <alternativeName>
        <fullName evidence="7">Peptidyl-prolyl cis-trans isomerase SurA</fullName>
        <shortName evidence="7">PPIase SurA</shortName>
        <ecNumber evidence="7">5.2.1.8</ecNumber>
    </alternativeName>
    <alternativeName>
        <fullName evidence="7">Rotamase SurA</fullName>
    </alternativeName>
</protein>
<comment type="function">
    <text evidence="7">Chaperone involved in the correct folding and assembly of outer membrane proteins. Recognizes specific patterns of aromatic residues and the orientation of their side chains, which are found more frequently in integral outer membrane proteins. May act in both early periplasmic and late outer membrane-associated steps of protein maturation.</text>
</comment>
<comment type="catalytic activity">
    <reaction evidence="7">
        <text>[protein]-peptidylproline (omega=180) = [protein]-peptidylproline (omega=0)</text>
        <dbReference type="Rhea" id="RHEA:16237"/>
        <dbReference type="Rhea" id="RHEA-COMP:10747"/>
        <dbReference type="Rhea" id="RHEA-COMP:10748"/>
        <dbReference type="ChEBI" id="CHEBI:83833"/>
        <dbReference type="ChEBI" id="CHEBI:83834"/>
        <dbReference type="EC" id="5.2.1.8"/>
    </reaction>
</comment>
<dbReference type="GO" id="GO:0030288">
    <property type="term" value="C:outer membrane-bounded periplasmic space"/>
    <property type="evidence" value="ECO:0007669"/>
    <property type="project" value="InterPro"/>
</dbReference>
<gene>
    <name evidence="7" type="primary">surA</name>
    <name evidence="9" type="ORF">SAMN05421721_1226</name>
</gene>
<dbReference type="InterPro" id="IPR023034">
    <property type="entry name" value="PPIase_SurA"/>
</dbReference>
<evidence type="ECO:0000256" key="3">
    <source>
        <dbReference type="ARBA" id="ARBA00022764"/>
    </source>
</evidence>
<keyword evidence="5 7" id="KW-0143">Chaperone</keyword>
<dbReference type="SUPFAM" id="SSF54534">
    <property type="entry name" value="FKBP-like"/>
    <property type="match status" value="2"/>
</dbReference>
<dbReference type="Proteomes" id="UP000199556">
    <property type="component" value="Unassembled WGS sequence"/>
</dbReference>
<dbReference type="GO" id="GO:0042277">
    <property type="term" value="F:peptide binding"/>
    <property type="evidence" value="ECO:0007669"/>
    <property type="project" value="InterPro"/>
</dbReference>
<dbReference type="Gene3D" id="3.10.50.40">
    <property type="match status" value="2"/>
</dbReference>
<dbReference type="GO" id="GO:0006457">
    <property type="term" value="P:protein folding"/>
    <property type="evidence" value="ECO:0007669"/>
    <property type="project" value="UniProtKB-UniRule"/>
</dbReference>
<dbReference type="InterPro" id="IPR046357">
    <property type="entry name" value="PPIase_dom_sf"/>
</dbReference>
<evidence type="ECO:0000256" key="6">
    <source>
        <dbReference type="ARBA" id="ARBA00023235"/>
    </source>
</evidence>
<dbReference type="InterPro" id="IPR023058">
    <property type="entry name" value="PPIase_PpiC_CS"/>
</dbReference>
<dbReference type="PANTHER" id="PTHR47637">
    <property type="entry name" value="CHAPERONE SURA"/>
    <property type="match status" value="1"/>
</dbReference>
<dbReference type="Pfam" id="PF09312">
    <property type="entry name" value="SurA_N"/>
    <property type="match status" value="1"/>
</dbReference>
<evidence type="ECO:0000256" key="7">
    <source>
        <dbReference type="HAMAP-Rule" id="MF_01183"/>
    </source>
</evidence>
<organism evidence="9 10">
    <name type="scientific">Ectothiorhodospira mobilis</name>
    <dbReference type="NCBI Taxonomy" id="195064"/>
    <lineage>
        <taxon>Bacteria</taxon>
        <taxon>Pseudomonadati</taxon>
        <taxon>Pseudomonadota</taxon>
        <taxon>Gammaproteobacteria</taxon>
        <taxon>Chromatiales</taxon>
        <taxon>Ectothiorhodospiraceae</taxon>
        <taxon>Ectothiorhodospira</taxon>
    </lineage>
</organism>
<dbReference type="InterPro" id="IPR000297">
    <property type="entry name" value="PPIase_PpiC"/>
</dbReference>
<dbReference type="Pfam" id="PF00639">
    <property type="entry name" value="Rotamase"/>
    <property type="match status" value="2"/>
</dbReference>
<dbReference type="OrthoDB" id="14196at2"/>
<dbReference type="InterPro" id="IPR027304">
    <property type="entry name" value="Trigger_fact/SurA_dom_sf"/>
</dbReference>
<dbReference type="EMBL" id="FOUO01000022">
    <property type="protein sequence ID" value="SFM67748.1"/>
    <property type="molecule type" value="Genomic_DNA"/>
</dbReference>
<evidence type="ECO:0000259" key="8">
    <source>
        <dbReference type="PROSITE" id="PS50198"/>
    </source>
</evidence>
<evidence type="ECO:0000256" key="2">
    <source>
        <dbReference type="ARBA" id="ARBA00022737"/>
    </source>
</evidence>
<dbReference type="GO" id="GO:0003755">
    <property type="term" value="F:peptidyl-prolyl cis-trans isomerase activity"/>
    <property type="evidence" value="ECO:0007669"/>
    <property type="project" value="UniProtKB-UniRule"/>
</dbReference>
<dbReference type="Gene3D" id="1.10.4030.10">
    <property type="entry name" value="Porin chaperone SurA, peptide-binding domain"/>
    <property type="match status" value="1"/>
</dbReference>
<keyword evidence="2 7" id="KW-0677">Repeat</keyword>
<feature type="domain" description="PpiC" evidence="8">
    <location>
        <begin position="283"/>
        <end position="382"/>
    </location>
</feature>
<keyword evidence="3 7" id="KW-0574">Periplasm</keyword>
<feature type="signal peptide" evidence="7">
    <location>
        <begin position="1"/>
        <end position="19"/>
    </location>
</feature>
<dbReference type="HAMAP" id="MF_01183">
    <property type="entry name" value="Chaperone_SurA"/>
    <property type="match status" value="1"/>
</dbReference>
<feature type="domain" description="PpiC" evidence="8">
    <location>
        <begin position="173"/>
        <end position="274"/>
    </location>
</feature>